<dbReference type="GO" id="GO:0005886">
    <property type="term" value="C:plasma membrane"/>
    <property type="evidence" value="ECO:0007669"/>
    <property type="project" value="UniProtKB-SubCell"/>
</dbReference>
<evidence type="ECO:0000313" key="7">
    <source>
        <dbReference type="EMBL" id="KIE06191.1"/>
    </source>
</evidence>
<dbReference type="EMBL" id="JSWE01000036">
    <property type="protein sequence ID" value="KIE06191.1"/>
    <property type="molecule type" value="Genomic_DNA"/>
</dbReference>
<organism evidence="7 8">
    <name type="scientific">Candidatus Jidaibacter acanthamoebae</name>
    <dbReference type="NCBI Taxonomy" id="86105"/>
    <lineage>
        <taxon>Bacteria</taxon>
        <taxon>Pseudomonadati</taxon>
        <taxon>Pseudomonadota</taxon>
        <taxon>Alphaproteobacteria</taxon>
        <taxon>Rickettsiales</taxon>
        <taxon>Candidatus Midichloriaceae</taxon>
        <taxon>Candidatus Jidaibacter</taxon>
    </lineage>
</organism>
<name>A0A0C1N1B8_9RICK</name>
<dbReference type="PROSITE" id="PS50850">
    <property type="entry name" value="MFS"/>
    <property type="match status" value="1"/>
</dbReference>
<dbReference type="Gene3D" id="1.20.1250.20">
    <property type="entry name" value="MFS general substrate transporter like domains"/>
    <property type="match status" value="2"/>
</dbReference>
<gene>
    <name evidence="7" type="primary">phtB_2</name>
    <name evidence="7" type="ORF">NF27_BK01120</name>
</gene>
<reference evidence="7 8" key="1">
    <citation type="submission" date="2014-11" db="EMBL/GenBank/DDBJ databases">
        <title>A Rickettsiales Symbiont of Amoebae With Ancient Features.</title>
        <authorList>
            <person name="Schulz F."/>
            <person name="Martijn J."/>
            <person name="Wascher F."/>
            <person name="Kostanjsek R."/>
            <person name="Ettema T.J."/>
            <person name="Horn M."/>
        </authorList>
    </citation>
    <scope>NUCLEOTIDE SEQUENCE [LARGE SCALE GENOMIC DNA]</scope>
    <source>
        <strain evidence="7 8">UWC36</strain>
    </source>
</reference>
<dbReference type="GO" id="GO:0061513">
    <property type="term" value="F:glucose 6-phosphate:phosphate antiporter activity"/>
    <property type="evidence" value="ECO:0007669"/>
    <property type="project" value="TreeGrafter"/>
</dbReference>
<dbReference type="PANTHER" id="PTHR43826:SF3">
    <property type="entry name" value="GLUCOSE-6-PHOSPHATE EXCHANGER SLC37A4"/>
    <property type="match status" value="1"/>
</dbReference>
<dbReference type="GO" id="GO:0035435">
    <property type="term" value="P:phosphate ion transmembrane transport"/>
    <property type="evidence" value="ECO:0007669"/>
    <property type="project" value="TreeGrafter"/>
</dbReference>
<keyword evidence="8" id="KW-1185">Reference proteome</keyword>
<feature type="transmembrane region" description="Helical" evidence="5">
    <location>
        <begin position="102"/>
        <end position="120"/>
    </location>
</feature>
<evidence type="ECO:0000313" key="8">
    <source>
        <dbReference type="Proteomes" id="UP000031258"/>
    </source>
</evidence>
<dbReference type="PANTHER" id="PTHR43826">
    <property type="entry name" value="GLUCOSE-6-PHOSPHATE EXCHANGER SLC37A4"/>
    <property type="match status" value="1"/>
</dbReference>
<feature type="domain" description="Major facilitator superfamily (MFS) profile" evidence="6">
    <location>
        <begin position="36"/>
        <end position="436"/>
    </location>
</feature>
<feature type="transmembrane region" description="Helical" evidence="5">
    <location>
        <begin position="70"/>
        <end position="95"/>
    </location>
</feature>
<feature type="transmembrane region" description="Helical" evidence="5">
    <location>
        <begin position="231"/>
        <end position="257"/>
    </location>
</feature>
<evidence type="ECO:0000256" key="3">
    <source>
        <dbReference type="ARBA" id="ARBA00022989"/>
    </source>
</evidence>
<sequence length="452" mass="50296">MFSYLFFIVKSSNFSNYNKMRLHMSNPKNIKYLPFFMWFLPLSFFAYQFILRLWPGLMMHQIMEQFSIDAGYFGLLAAFYYYGYAGMQIPVAILLDRFSARYIIFAFAVLCGLATLLFTYTTNFYLAVLSRFLIGAGSAVGFLGISKVVSQWFPKEQYGRMIGFSFTFGLMGAIYGGKPVSLLVANYSWQNVALALAAISIVIGCTTYLALRSPENAKESVKEEQFKITNFKVILSSPVIWYLALANLLMVGTLEGFADVWGVQYLMTAYNLKNEDAAGLMSLVFFGMLFGGPVLALGSKKLGNYPMIAICGFSMAGIFMILLLSQTYNPLLLSCLLFALGVMCCYQVLVFAAGSNLVAPQNLGVAIAFLNCMNMLGGSFFHTIIGKTMDMFWTGALSASGFKIYDLEVYKYSLSIIPICACLGAIMVCLVGHNVKGRYMQHELQNRLVEGN</sequence>
<proteinExistence type="predicted"/>
<accession>A0A0C1N1B8</accession>
<dbReference type="AlphaFoldDB" id="A0A0C1N1B8"/>
<dbReference type="PATRIC" id="fig|86105.3.peg.188"/>
<dbReference type="SUPFAM" id="SSF103473">
    <property type="entry name" value="MFS general substrate transporter"/>
    <property type="match status" value="1"/>
</dbReference>
<keyword evidence="4 5" id="KW-0472">Membrane</keyword>
<feature type="transmembrane region" description="Helical" evidence="5">
    <location>
        <begin position="305"/>
        <end position="325"/>
    </location>
</feature>
<dbReference type="InterPro" id="IPR051337">
    <property type="entry name" value="OPA_Antiporter"/>
</dbReference>
<dbReference type="Proteomes" id="UP000031258">
    <property type="component" value="Unassembled WGS sequence"/>
</dbReference>
<comment type="subcellular location">
    <subcellularLocation>
        <location evidence="1">Cell inner membrane</location>
        <topology evidence="1">Multi-pass membrane protein</topology>
    </subcellularLocation>
</comment>
<dbReference type="InterPro" id="IPR020846">
    <property type="entry name" value="MFS_dom"/>
</dbReference>
<evidence type="ECO:0000256" key="4">
    <source>
        <dbReference type="ARBA" id="ARBA00023136"/>
    </source>
</evidence>
<protein>
    <submittedName>
        <fullName evidence="7">Putative to nasA protein</fullName>
    </submittedName>
</protein>
<evidence type="ECO:0000256" key="2">
    <source>
        <dbReference type="ARBA" id="ARBA00022692"/>
    </source>
</evidence>
<feature type="transmembrane region" description="Helical" evidence="5">
    <location>
        <begin position="158"/>
        <end position="177"/>
    </location>
</feature>
<dbReference type="InterPro" id="IPR011701">
    <property type="entry name" value="MFS"/>
</dbReference>
<feature type="transmembrane region" description="Helical" evidence="5">
    <location>
        <begin position="126"/>
        <end position="146"/>
    </location>
</feature>
<evidence type="ECO:0000259" key="6">
    <source>
        <dbReference type="PROSITE" id="PS50850"/>
    </source>
</evidence>
<feature type="transmembrane region" description="Helical" evidence="5">
    <location>
        <begin position="189"/>
        <end position="211"/>
    </location>
</feature>
<comment type="caution">
    <text evidence="7">The sequence shown here is derived from an EMBL/GenBank/DDBJ whole genome shotgun (WGS) entry which is preliminary data.</text>
</comment>
<keyword evidence="2 5" id="KW-0812">Transmembrane</keyword>
<evidence type="ECO:0000256" key="1">
    <source>
        <dbReference type="ARBA" id="ARBA00004429"/>
    </source>
</evidence>
<dbReference type="STRING" id="86105.NF27_BK01120"/>
<keyword evidence="3 5" id="KW-1133">Transmembrane helix</keyword>
<feature type="transmembrane region" description="Helical" evidence="5">
    <location>
        <begin position="412"/>
        <end position="432"/>
    </location>
</feature>
<feature type="transmembrane region" description="Helical" evidence="5">
    <location>
        <begin position="277"/>
        <end position="298"/>
    </location>
</feature>
<feature type="transmembrane region" description="Helical" evidence="5">
    <location>
        <begin position="30"/>
        <end position="50"/>
    </location>
</feature>
<dbReference type="InterPro" id="IPR036259">
    <property type="entry name" value="MFS_trans_sf"/>
</dbReference>
<feature type="transmembrane region" description="Helical" evidence="5">
    <location>
        <begin position="331"/>
        <end position="351"/>
    </location>
</feature>
<feature type="transmembrane region" description="Helical" evidence="5">
    <location>
        <begin position="363"/>
        <end position="385"/>
    </location>
</feature>
<evidence type="ECO:0000256" key="5">
    <source>
        <dbReference type="SAM" id="Phobius"/>
    </source>
</evidence>
<dbReference type="Pfam" id="PF07690">
    <property type="entry name" value="MFS_1"/>
    <property type="match status" value="1"/>
</dbReference>